<keyword evidence="1" id="KW-0805">Transcription regulation</keyword>
<protein>
    <submittedName>
        <fullName evidence="6">TetR family transcriptional regulator</fullName>
    </submittedName>
</protein>
<sequence length="205" mass="22781">MADRTYTTPQGQSTRERIIEVAIGVFASRGFRSVPLDVIAAEAGVSRQGLLYHFESKAELLVAVLEQHERDNEQRGLELFAANNRDLIATMRAYVRASVENRGLIRMLLVLAAEAMDADHPAHEFFVERYRYTRDGLEARIAAEQAAGRMIDDVPPKRLAAVAVAVADGLQLQEYLDDGSVELEETLADLLRLFLKRPASESPDA</sequence>
<feature type="DNA-binding region" description="H-T-H motif" evidence="4">
    <location>
        <begin position="35"/>
        <end position="54"/>
    </location>
</feature>
<dbReference type="InterPro" id="IPR050109">
    <property type="entry name" value="HTH-type_TetR-like_transc_reg"/>
</dbReference>
<name>A0A660LGR5_9ACTN</name>
<dbReference type="SUPFAM" id="SSF48498">
    <property type="entry name" value="Tetracyclin repressor-like, C-terminal domain"/>
    <property type="match status" value="1"/>
</dbReference>
<keyword evidence="3" id="KW-0804">Transcription</keyword>
<dbReference type="Proteomes" id="UP000278962">
    <property type="component" value="Unassembled WGS sequence"/>
</dbReference>
<evidence type="ECO:0000259" key="5">
    <source>
        <dbReference type="PROSITE" id="PS50977"/>
    </source>
</evidence>
<dbReference type="InterPro" id="IPR001647">
    <property type="entry name" value="HTH_TetR"/>
</dbReference>
<dbReference type="GO" id="GO:0003700">
    <property type="term" value="F:DNA-binding transcription factor activity"/>
    <property type="evidence" value="ECO:0007669"/>
    <property type="project" value="TreeGrafter"/>
</dbReference>
<evidence type="ECO:0000256" key="4">
    <source>
        <dbReference type="PROSITE-ProRule" id="PRU00335"/>
    </source>
</evidence>
<dbReference type="Gene3D" id="1.10.357.10">
    <property type="entry name" value="Tetracycline Repressor, domain 2"/>
    <property type="match status" value="1"/>
</dbReference>
<dbReference type="GO" id="GO:0000976">
    <property type="term" value="F:transcription cis-regulatory region binding"/>
    <property type="evidence" value="ECO:0007669"/>
    <property type="project" value="TreeGrafter"/>
</dbReference>
<dbReference type="EMBL" id="RBIL01000001">
    <property type="protein sequence ID" value="RKQ92134.1"/>
    <property type="molecule type" value="Genomic_DNA"/>
</dbReference>
<dbReference type="OrthoDB" id="7505659at2"/>
<accession>A0A660LGR5</accession>
<keyword evidence="7" id="KW-1185">Reference proteome</keyword>
<dbReference type="Pfam" id="PF00440">
    <property type="entry name" value="TetR_N"/>
    <property type="match status" value="1"/>
</dbReference>
<dbReference type="SUPFAM" id="SSF46689">
    <property type="entry name" value="Homeodomain-like"/>
    <property type="match status" value="1"/>
</dbReference>
<dbReference type="PANTHER" id="PTHR30055:SF234">
    <property type="entry name" value="HTH-TYPE TRANSCRIPTIONAL REGULATOR BETI"/>
    <property type="match status" value="1"/>
</dbReference>
<feature type="domain" description="HTH tetR-type" evidence="5">
    <location>
        <begin position="12"/>
        <end position="72"/>
    </location>
</feature>
<proteinExistence type="predicted"/>
<gene>
    <name evidence="6" type="ORF">C8N24_1973</name>
</gene>
<evidence type="ECO:0000256" key="3">
    <source>
        <dbReference type="ARBA" id="ARBA00023163"/>
    </source>
</evidence>
<organism evidence="6 7">
    <name type="scientific">Solirubrobacter pauli</name>
    <dbReference type="NCBI Taxonomy" id="166793"/>
    <lineage>
        <taxon>Bacteria</taxon>
        <taxon>Bacillati</taxon>
        <taxon>Actinomycetota</taxon>
        <taxon>Thermoleophilia</taxon>
        <taxon>Solirubrobacterales</taxon>
        <taxon>Solirubrobacteraceae</taxon>
        <taxon>Solirubrobacter</taxon>
    </lineage>
</organism>
<dbReference type="InterPro" id="IPR009057">
    <property type="entry name" value="Homeodomain-like_sf"/>
</dbReference>
<dbReference type="AlphaFoldDB" id="A0A660LGR5"/>
<evidence type="ECO:0000313" key="6">
    <source>
        <dbReference type="EMBL" id="RKQ92134.1"/>
    </source>
</evidence>
<dbReference type="PROSITE" id="PS50977">
    <property type="entry name" value="HTH_TETR_2"/>
    <property type="match status" value="1"/>
</dbReference>
<keyword evidence="2 4" id="KW-0238">DNA-binding</keyword>
<evidence type="ECO:0000256" key="2">
    <source>
        <dbReference type="ARBA" id="ARBA00023125"/>
    </source>
</evidence>
<evidence type="ECO:0000256" key="1">
    <source>
        <dbReference type="ARBA" id="ARBA00023015"/>
    </source>
</evidence>
<reference evidence="6 7" key="1">
    <citation type="submission" date="2018-10" db="EMBL/GenBank/DDBJ databases">
        <title>Genomic Encyclopedia of Archaeal and Bacterial Type Strains, Phase II (KMG-II): from individual species to whole genera.</title>
        <authorList>
            <person name="Goeker M."/>
        </authorList>
    </citation>
    <scope>NUCLEOTIDE SEQUENCE [LARGE SCALE GENOMIC DNA]</scope>
    <source>
        <strain evidence="6 7">DSM 14954</strain>
    </source>
</reference>
<dbReference type="RefSeq" id="WP_121249858.1">
    <property type="nucleotide sequence ID" value="NZ_RBIL01000001.1"/>
</dbReference>
<comment type="caution">
    <text evidence="6">The sequence shown here is derived from an EMBL/GenBank/DDBJ whole genome shotgun (WGS) entry which is preliminary data.</text>
</comment>
<dbReference type="PRINTS" id="PR00455">
    <property type="entry name" value="HTHTETR"/>
</dbReference>
<evidence type="ECO:0000313" key="7">
    <source>
        <dbReference type="Proteomes" id="UP000278962"/>
    </source>
</evidence>
<dbReference type="InterPro" id="IPR036271">
    <property type="entry name" value="Tet_transcr_reg_TetR-rel_C_sf"/>
</dbReference>
<dbReference type="PANTHER" id="PTHR30055">
    <property type="entry name" value="HTH-TYPE TRANSCRIPTIONAL REGULATOR RUTR"/>
    <property type="match status" value="1"/>
</dbReference>